<feature type="domain" description="G" evidence="5">
    <location>
        <begin position="399"/>
        <end position="476"/>
    </location>
</feature>
<organism evidence="6">
    <name type="scientific">Chromera velia CCMP2878</name>
    <dbReference type="NCBI Taxonomy" id="1169474"/>
    <lineage>
        <taxon>Eukaryota</taxon>
        <taxon>Sar</taxon>
        <taxon>Alveolata</taxon>
        <taxon>Colpodellida</taxon>
        <taxon>Chromeraceae</taxon>
        <taxon>Chromera</taxon>
    </lineage>
</organism>
<protein>
    <recommendedName>
        <fullName evidence="5">G domain-containing protein</fullName>
    </recommendedName>
</protein>
<dbReference type="EMBL" id="CDMZ01000175">
    <property type="protein sequence ID" value="CEM08458.1"/>
    <property type="molecule type" value="Genomic_DNA"/>
</dbReference>
<feature type="region of interest" description="Disordered" evidence="3">
    <location>
        <begin position="614"/>
        <end position="639"/>
    </location>
</feature>
<dbReference type="InterPro" id="IPR027417">
    <property type="entry name" value="P-loop_NTPase"/>
</dbReference>
<feature type="region of interest" description="Disordered" evidence="3">
    <location>
        <begin position="205"/>
        <end position="235"/>
    </location>
</feature>
<evidence type="ECO:0000313" key="6">
    <source>
        <dbReference type="EMBL" id="CEM08458.1"/>
    </source>
</evidence>
<dbReference type="VEuPathDB" id="CryptoDB:Cvel_15590"/>
<evidence type="ECO:0000259" key="5">
    <source>
        <dbReference type="Pfam" id="PF01926"/>
    </source>
</evidence>
<dbReference type="AlphaFoldDB" id="A0A0G4F733"/>
<keyword evidence="4" id="KW-0732">Signal</keyword>
<feature type="compositionally biased region" description="Basic and acidic residues" evidence="3">
    <location>
        <begin position="293"/>
        <end position="312"/>
    </location>
</feature>
<feature type="signal peptide" evidence="4">
    <location>
        <begin position="1"/>
        <end position="25"/>
    </location>
</feature>
<gene>
    <name evidence="6" type="ORF">Cvel_15590</name>
</gene>
<proteinExistence type="predicted"/>
<dbReference type="GO" id="GO:0003924">
    <property type="term" value="F:GTPase activity"/>
    <property type="evidence" value="ECO:0007669"/>
    <property type="project" value="TreeGrafter"/>
</dbReference>
<dbReference type="PANTHER" id="PTHR45782:SF5">
    <property type="entry name" value="DAR GTPASE 3, CHLOROPLASTIC"/>
    <property type="match status" value="1"/>
</dbReference>
<dbReference type="InterPro" id="IPR006073">
    <property type="entry name" value="GTP-bd"/>
</dbReference>
<dbReference type="Pfam" id="PF01926">
    <property type="entry name" value="MMR_HSR1"/>
    <property type="match status" value="1"/>
</dbReference>
<dbReference type="SUPFAM" id="SSF52540">
    <property type="entry name" value="P-loop containing nucleoside triphosphate hydrolases"/>
    <property type="match status" value="1"/>
</dbReference>
<feature type="region of interest" description="Disordered" evidence="3">
    <location>
        <begin position="293"/>
        <end position="349"/>
    </location>
</feature>
<feature type="compositionally biased region" description="Basic and acidic residues" evidence="3">
    <location>
        <begin position="213"/>
        <end position="222"/>
    </location>
</feature>
<evidence type="ECO:0000256" key="3">
    <source>
        <dbReference type="SAM" id="MobiDB-lite"/>
    </source>
</evidence>
<evidence type="ECO:0000256" key="1">
    <source>
        <dbReference type="ARBA" id="ARBA00022741"/>
    </source>
</evidence>
<name>A0A0G4F733_9ALVE</name>
<reference evidence="6" key="1">
    <citation type="submission" date="2014-11" db="EMBL/GenBank/DDBJ databases">
        <authorList>
            <person name="Otto D Thomas"/>
            <person name="Naeem Raeece"/>
        </authorList>
    </citation>
    <scope>NUCLEOTIDE SEQUENCE</scope>
</reference>
<keyword evidence="1" id="KW-0547">Nucleotide-binding</keyword>
<dbReference type="PANTHER" id="PTHR45782">
    <property type="entry name" value="MITOCHONDRIAL RIBOSOME-ASSOCIATED GTPASE 1"/>
    <property type="match status" value="1"/>
</dbReference>
<dbReference type="GO" id="GO:0032543">
    <property type="term" value="P:mitochondrial translation"/>
    <property type="evidence" value="ECO:0007669"/>
    <property type="project" value="TreeGrafter"/>
</dbReference>
<keyword evidence="2" id="KW-0342">GTP-binding</keyword>
<evidence type="ECO:0000256" key="2">
    <source>
        <dbReference type="ARBA" id="ARBA00023134"/>
    </source>
</evidence>
<sequence>MKGGLRVSGSVLICLLVGDAKLATGFCPSSLTVPQGTHPLTSIRKVEQGGLLSSPCSATPLVSSLPSQKERGDGTRLHAGVSDLIDLPSLDGLSPADQLGRGQRINWYPGHVAKAERQLQEFIKLVDVVVELRDSRIPLSTSHPKVDEWVGERPKLVVFARSDQVPPAVPREWIRFYKGIAAAGLTESEAKELLLSCGREGTWGGATEGNWGGKEKGDEPRRRSSSSSSDDFDFFGASREDFSPEDFLGEPEGISAEAHAVGFEDYVKGLLVEEERRKETGEIGALDEFDRKEAEREAQRDQFRSLSKGERKWKMKNQKRQRDPAEEEGRGSEGTEEESRRPKGQQEKVQLTDTQKIFFVNAKKGTIDINKLREAIVRVGESVNAKRTLKGLKPRPVRALVIGYPNVGKSALINRLIGKAKAKSFDSPGVTRQISWVRLVERERKGPVHRQIEILDSPGVLPPNPDDQEAMWKLAFCNEISSAAFNTEFACEQMLEHIFRTNVARPAFCSLQMFRTRYDVEPFPDNSFRRDCALAARTVLDKLAVKRFVGNRHQAACRLLVDFRKGALGQLAFEPPPSAERLEKALLWREEEEEAARARVPDRRLVVHSSPSRVFERGNSNSRDGPMETGDSDSQALSSGCMYRSDDRLRAGQEVGIDPSMWGLGDFDGW</sequence>
<dbReference type="GO" id="GO:0005739">
    <property type="term" value="C:mitochondrion"/>
    <property type="evidence" value="ECO:0007669"/>
    <property type="project" value="TreeGrafter"/>
</dbReference>
<feature type="compositionally biased region" description="Basic and acidic residues" evidence="3">
    <location>
        <begin position="320"/>
        <end position="346"/>
    </location>
</feature>
<evidence type="ECO:0000256" key="4">
    <source>
        <dbReference type="SAM" id="SignalP"/>
    </source>
</evidence>
<feature type="chain" id="PRO_5005188393" description="G domain-containing protein" evidence="4">
    <location>
        <begin position="26"/>
        <end position="670"/>
    </location>
</feature>
<dbReference type="GO" id="GO:0005525">
    <property type="term" value="F:GTP binding"/>
    <property type="evidence" value="ECO:0007669"/>
    <property type="project" value="UniProtKB-KW"/>
</dbReference>
<accession>A0A0G4F733</accession>
<dbReference type="Gene3D" id="3.40.50.300">
    <property type="entry name" value="P-loop containing nucleotide triphosphate hydrolases"/>
    <property type="match status" value="2"/>
</dbReference>
<dbReference type="CDD" id="cd01856">
    <property type="entry name" value="YlqF"/>
    <property type="match status" value="1"/>
</dbReference>